<evidence type="ECO:0000313" key="6">
    <source>
        <dbReference type="EMBL" id="RWS25950.1"/>
    </source>
</evidence>
<accession>A0A443SEK3</accession>
<dbReference type="Pfam" id="PF20518">
    <property type="entry name" value="Apc1_MidN"/>
    <property type="match status" value="1"/>
</dbReference>
<evidence type="ECO:0000256" key="4">
    <source>
        <dbReference type="ARBA" id="ARBA00023306"/>
    </source>
</evidence>
<reference evidence="6 7" key="1">
    <citation type="journal article" date="2018" name="Gigascience">
        <title>Genomes of trombidid mites reveal novel predicted allergens and laterally-transferred genes associated with secondary metabolism.</title>
        <authorList>
            <person name="Dong X."/>
            <person name="Chaisiri K."/>
            <person name="Xia D."/>
            <person name="Armstrong S.D."/>
            <person name="Fang Y."/>
            <person name="Donnelly M.J."/>
            <person name="Kadowaki T."/>
            <person name="McGarry J.W."/>
            <person name="Darby A.C."/>
            <person name="Makepeace B.L."/>
        </authorList>
    </citation>
    <scope>NUCLEOTIDE SEQUENCE [LARGE SCALE GENOMIC DNA]</scope>
    <source>
        <strain evidence="6">UoL-UT</strain>
    </source>
</reference>
<evidence type="ECO:0000259" key="5">
    <source>
        <dbReference type="Pfam" id="PF20518"/>
    </source>
</evidence>
<keyword evidence="7" id="KW-1185">Reference proteome</keyword>
<evidence type="ECO:0000256" key="2">
    <source>
        <dbReference type="ARBA" id="ARBA00022618"/>
    </source>
</evidence>
<dbReference type="Proteomes" id="UP000288716">
    <property type="component" value="Unassembled WGS sequence"/>
</dbReference>
<dbReference type="VEuPathDB" id="VectorBase:LDEU006090"/>
<dbReference type="GO" id="GO:0051301">
    <property type="term" value="P:cell division"/>
    <property type="evidence" value="ECO:0007669"/>
    <property type="project" value="UniProtKB-KW"/>
</dbReference>
<dbReference type="PANTHER" id="PTHR12827">
    <property type="entry name" value="MEIOTIC CHECKPOINT REGULATOR TSG24 FAMILY MEMBER"/>
    <property type="match status" value="1"/>
</dbReference>
<evidence type="ECO:0000256" key="3">
    <source>
        <dbReference type="ARBA" id="ARBA00022776"/>
    </source>
</evidence>
<comment type="similarity">
    <text evidence="1">Belongs to the APC1 family.</text>
</comment>
<keyword evidence="3" id="KW-0498">Mitosis</keyword>
<dbReference type="GO" id="GO:0060090">
    <property type="term" value="F:molecular adaptor activity"/>
    <property type="evidence" value="ECO:0007669"/>
    <property type="project" value="TreeGrafter"/>
</dbReference>
<proteinExistence type="inferred from homology"/>
<dbReference type="EMBL" id="NCKV01003211">
    <property type="protein sequence ID" value="RWS25950.1"/>
    <property type="molecule type" value="Genomic_DNA"/>
</dbReference>
<dbReference type="GO" id="GO:0007091">
    <property type="term" value="P:metaphase/anaphase transition of mitotic cell cycle"/>
    <property type="evidence" value="ECO:0007669"/>
    <property type="project" value="TreeGrafter"/>
</dbReference>
<sequence>MIVGGAPQQFTPFGKTLFAFHPQDSGFNSPTSANSVWICAENETSRDLFRAMRAFSLKDYSSREDFRLRECEQGEEELYFSYNVLTLCRSGGKGSSYVIKTFTLENNIQEAVWTTFVDSEENHKIPSICALDCNSLDIYCDDGDHFPIGLPFQISRMLSIKYGLLLERDPLPNENSPGATPMPLLFSVTHPLKDIAPVILKFNGSRCLNYFTHDCKVEVVGICEEWSLCLIYHKTEGHHSIWVIRKATDKEILAILSEANVSFSESRLVTSTDSPITLSSKHSTLHASSATSPLVRSTSITKSFSVSSPSLNSNQRKNLSSSYLSPLRSSRLAASPGSPLLRSYSPSVELPATKSVIDCGGCKPDSMFSPQNVSVTPRRCFDLELSDDTNEPIYPEICIEQQWIEPQGYNGKANKVFVSKDLMGQHYFIYLLENQRQLKLVKFDESNDGKRLIFGTICFISAKDAEPIKSLDMILTLDLSNNFVLYSGLYKVSVVHVPSILIVNPALSNSICTLKTPFQSPVNKRGSLIVSSRPTSEIGFFPRFHHETTLLSPVLDESLTANLDDSTTSYQPISNIVAIKSSVGNRVIVENSESSLFNFTLPALCNSSLVSMCINSLKTVLPKDCCIQFLTKWYSVRNAPGSVEMTNCGEVNMFKQCLLMSCGYDVEKLPFCLNVSELDIFENSPSLIKKLKLESDEKGTDDDFEFLLTQNSGVAVDSFIDDYAVNPTAFLFPYLPSILFAFHLVYEEMQLNTLMADTLSDIIDVLYLLATDLKQISYQDYYWRNIPNLSFPSDTVSRITDEDMKLLQYPTFFTESPPSVFIYVKHLMNTGSSSSALFPWIPETTPRIRTLILLCASFHNSKIIEREYLLPVMHFRPNNFSEFIFEFEMPLEERIILSLEKLGVDKSQLQTYPPGLVAPLWDAIFKCRHDPPAEWSSHCYSLIGRPDLVTLLDLKAPKYAISVDHSCDSDGDDDGINGLNREILRLLFPADQRVYEAYNMLQSSKPVRISLQQRPGVTEHDFIEEQERHLYTLCIRTMALPIGRGMFTLKTYKPVVAETFPIPKLCLSGRVPPRNTTVELSHIDVPANMNTWPMFHNGVAAGLRVSPGSSDTINSAWIIYNKPKINSQTVNDSQNEHAGFLLGLGLNNHITKLSMMHYHDYLCKGNELTRVAILLGLAAARRGTMDMFAVKILSIHVEALLPPTSTELDVPPIVQVAAVLGIGLVYQGSGQMHIAEVLLNEIGRPPGPEMEHYIDRESYALAAGLAFGFVTLGRGNEMISIVSSAESMSMADQLCNYMIGGHKRPLTNMQREKYKTPSYQIREGDYVNADVTSPGATLALGMMFFNTNNEAVANWVTAPDT</sequence>
<dbReference type="PANTHER" id="PTHR12827:SF3">
    <property type="entry name" value="ANAPHASE-PROMOTING COMPLEX SUBUNIT 1"/>
    <property type="match status" value="1"/>
</dbReference>
<dbReference type="InterPro" id="IPR024990">
    <property type="entry name" value="Apc1"/>
</dbReference>
<feature type="non-terminal residue" evidence="6">
    <location>
        <position position="1361"/>
    </location>
</feature>
<dbReference type="InterPro" id="IPR046794">
    <property type="entry name" value="Apc1_MidN"/>
</dbReference>
<dbReference type="GO" id="GO:0005680">
    <property type="term" value="C:anaphase-promoting complex"/>
    <property type="evidence" value="ECO:0007669"/>
    <property type="project" value="InterPro"/>
</dbReference>
<dbReference type="STRING" id="299467.A0A443SEK3"/>
<name>A0A443SEK3_9ACAR</name>
<evidence type="ECO:0000313" key="7">
    <source>
        <dbReference type="Proteomes" id="UP000288716"/>
    </source>
</evidence>
<dbReference type="GO" id="GO:0070979">
    <property type="term" value="P:protein K11-linked ubiquitination"/>
    <property type="evidence" value="ECO:0007669"/>
    <property type="project" value="TreeGrafter"/>
</dbReference>
<dbReference type="GO" id="GO:0031145">
    <property type="term" value="P:anaphase-promoting complex-dependent catabolic process"/>
    <property type="evidence" value="ECO:0007669"/>
    <property type="project" value="TreeGrafter"/>
</dbReference>
<dbReference type="InterPro" id="IPR011989">
    <property type="entry name" value="ARM-like"/>
</dbReference>
<protein>
    <submittedName>
        <fullName evidence="6">Anaphase-promoting complex subunit 1-like protein</fullName>
    </submittedName>
</protein>
<feature type="domain" description="Anaphase-promoting complex subunit 1 middle" evidence="5">
    <location>
        <begin position="717"/>
        <end position="948"/>
    </location>
</feature>
<comment type="caution">
    <text evidence="6">The sequence shown here is derived from an EMBL/GenBank/DDBJ whole genome shotgun (WGS) entry which is preliminary data.</text>
</comment>
<evidence type="ECO:0000256" key="1">
    <source>
        <dbReference type="ARBA" id="ARBA00010547"/>
    </source>
</evidence>
<dbReference type="OrthoDB" id="26401at2759"/>
<dbReference type="Gene3D" id="1.25.10.10">
    <property type="entry name" value="Leucine-rich Repeat Variant"/>
    <property type="match status" value="1"/>
</dbReference>
<organism evidence="6 7">
    <name type="scientific">Leptotrombidium deliense</name>
    <dbReference type="NCBI Taxonomy" id="299467"/>
    <lineage>
        <taxon>Eukaryota</taxon>
        <taxon>Metazoa</taxon>
        <taxon>Ecdysozoa</taxon>
        <taxon>Arthropoda</taxon>
        <taxon>Chelicerata</taxon>
        <taxon>Arachnida</taxon>
        <taxon>Acari</taxon>
        <taxon>Acariformes</taxon>
        <taxon>Trombidiformes</taxon>
        <taxon>Prostigmata</taxon>
        <taxon>Anystina</taxon>
        <taxon>Parasitengona</taxon>
        <taxon>Trombiculoidea</taxon>
        <taxon>Trombiculidae</taxon>
        <taxon>Leptotrombidium</taxon>
    </lineage>
</organism>
<gene>
    <name evidence="6" type="ORF">B4U80_00238</name>
</gene>
<keyword evidence="2" id="KW-0132">Cell division</keyword>
<keyword evidence="4" id="KW-0131">Cell cycle</keyword>